<protein>
    <submittedName>
        <fullName evidence="2">Conjugal transfer protein TraW</fullName>
    </submittedName>
</protein>
<gene>
    <name evidence="2" type="ORF">Q5H94_05305</name>
</gene>
<keyword evidence="3" id="KW-1185">Reference proteome</keyword>
<proteinExistence type="predicted"/>
<dbReference type="RefSeq" id="WP_304560201.1">
    <property type="nucleotide sequence ID" value="NZ_JAUQSZ010000003.1"/>
</dbReference>
<accession>A0ABT8ZVY2</accession>
<sequence>MTAERSERRARAIAAGQFGTTILLVVVAAGLAATARADTSTIGRTWPVAEPDALAEIEAKVATLPRDMSKNFGPRDRWSAMRAATLGMAPADRVRTVVPFYTLDMDVTLPDGHVLYPKGYTFNPLAYVSLPQRLVIVHPRDLAWALRAARPADFILLTAGDAIAASERTGRAIFILEERVKARLGLTVAPVIVAQAGQKLVLTEMGPESLGKPAPRTTGASR</sequence>
<keyword evidence="1" id="KW-0812">Transmembrane</keyword>
<dbReference type="Proteomes" id="UP001176468">
    <property type="component" value="Unassembled WGS sequence"/>
</dbReference>
<evidence type="ECO:0000313" key="3">
    <source>
        <dbReference type="Proteomes" id="UP001176468"/>
    </source>
</evidence>
<comment type="caution">
    <text evidence="2">The sequence shown here is derived from an EMBL/GenBank/DDBJ whole genome shotgun (WGS) entry which is preliminary data.</text>
</comment>
<reference evidence="2" key="1">
    <citation type="submission" date="2023-07" db="EMBL/GenBank/DDBJ databases">
        <authorList>
            <person name="Kim M.K."/>
        </authorList>
    </citation>
    <scope>NUCLEOTIDE SEQUENCE</scope>
    <source>
        <strain evidence="2">CA1-15</strain>
    </source>
</reference>
<feature type="transmembrane region" description="Helical" evidence="1">
    <location>
        <begin position="12"/>
        <end position="33"/>
    </location>
</feature>
<evidence type="ECO:0000256" key="1">
    <source>
        <dbReference type="SAM" id="Phobius"/>
    </source>
</evidence>
<evidence type="ECO:0000313" key="2">
    <source>
        <dbReference type="EMBL" id="MDO7841735.1"/>
    </source>
</evidence>
<keyword evidence="1" id="KW-0472">Membrane</keyword>
<keyword evidence="1" id="KW-1133">Transmembrane helix</keyword>
<dbReference type="EMBL" id="JAUQSZ010000003">
    <property type="protein sequence ID" value="MDO7841735.1"/>
    <property type="molecule type" value="Genomic_DNA"/>
</dbReference>
<name>A0ABT8ZVY2_9SPHN</name>
<organism evidence="2 3">
    <name type="scientific">Sphingomonas immobilis</name>
    <dbReference type="NCBI Taxonomy" id="3063997"/>
    <lineage>
        <taxon>Bacteria</taxon>
        <taxon>Pseudomonadati</taxon>
        <taxon>Pseudomonadota</taxon>
        <taxon>Alphaproteobacteria</taxon>
        <taxon>Sphingomonadales</taxon>
        <taxon>Sphingomonadaceae</taxon>
        <taxon>Sphingomonas</taxon>
    </lineage>
</organism>